<keyword evidence="7" id="KW-0812">Transmembrane</keyword>
<proteinExistence type="predicted"/>
<sequence length="288" mass="31284">PVQEGRPRGLSSGGLETGSGVWIMMVACFFLTRGGLLLAWLALPGSLLGDLVFRCPSCTAEQLAACPKVMAVCGEIVREPGCGCCPVCARLQGEPCGVYTPRCCTGQRCYPTAEAELPLQQLIQGLGRCGPRQEEEAAPADPPPKGQEVHGTEGSPVRPPAIEPWSRTKVSAVIKHKNDLDSRMKNTQSDDARPPLLSQQELNRVLEEISRMTLQENLYELRFPNCDRNGLYNLKQCNMSTHGQRGECWCVDPMTGTQLPATPRVRGDPNCNLLQEDPGTVPTAAAMR</sequence>
<keyword evidence="7" id="KW-0472">Membrane</keyword>
<evidence type="ECO:0000256" key="3">
    <source>
        <dbReference type="ARBA" id="ARBA00023157"/>
    </source>
</evidence>
<dbReference type="PRINTS" id="PR01976">
    <property type="entry name" value="IGFBPFAMILY"/>
</dbReference>
<dbReference type="InterPro" id="IPR000867">
    <property type="entry name" value="IGFBP-like"/>
</dbReference>
<accession>A0A8C5CBD2</accession>
<protein>
    <submittedName>
        <fullName evidence="10">Insulin-like growth factor binding protein 2b</fullName>
    </submittedName>
</protein>
<dbReference type="Gene3D" id="4.10.40.20">
    <property type="match status" value="1"/>
</dbReference>
<dbReference type="GO" id="GO:0031995">
    <property type="term" value="F:insulin-like growth factor II binding"/>
    <property type="evidence" value="ECO:0007669"/>
    <property type="project" value="TreeGrafter"/>
</dbReference>
<dbReference type="Pfam" id="PF00219">
    <property type="entry name" value="IGFBP"/>
    <property type="match status" value="1"/>
</dbReference>
<dbReference type="InterPro" id="IPR009030">
    <property type="entry name" value="Growth_fac_rcpt_cys_sf"/>
</dbReference>
<evidence type="ECO:0000256" key="5">
    <source>
        <dbReference type="PROSITE-ProRule" id="PRU00500"/>
    </source>
</evidence>
<dbReference type="Gene3D" id="4.10.800.10">
    <property type="entry name" value="Thyroglobulin type-1"/>
    <property type="match status" value="1"/>
</dbReference>
<dbReference type="InterPro" id="IPR022321">
    <property type="entry name" value="IGFBP_1-6_chordata"/>
</dbReference>
<evidence type="ECO:0000313" key="11">
    <source>
        <dbReference type="Proteomes" id="UP000694546"/>
    </source>
</evidence>
<feature type="domain" description="IGFBP N-terminal" evidence="9">
    <location>
        <begin position="51"/>
        <end position="132"/>
    </location>
</feature>
<evidence type="ECO:0000256" key="4">
    <source>
        <dbReference type="ARBA" id="ARBA00023183"/>
    </source>
</evidence>
<dbReference type="SMART" id="SM00121">
    <property type="entry name" value="IB"/>
    <property type="match status" value="1"/>
</dbReference>
<evidence type="ECO:0000313" key="10">
    <source>
        <dbReference type="Ensembl" id="ENSGMOP00000057762.1"/>
    </source>
</evidence>
<feature type="region of interest" description="Disordered" evidence="6">
    <location>
        <begin position="131"/>
        <end position="167"/>
    </location>
</feature>
<dbReference type="SUPFAM" id="SSF57610">
    <property type="entry name" value="Thyroglobulin type-1 domain"/>
    <property type="match status" value="1"/>
</dbReference>
<keyword evidence="4" id="KW-0340">Growth factor binding</keyword>
<evidence type="ECO:0000259" key="8">
    <source>
        <dbReference type="PROSITE" id="PS51162"/>
    </source>
</evidence>
<evidence type="ECO:0000256" key="7">
    <source>
        <dbReference type="SAM" id="Phobius"/>
    </source>
</evidence>
<comment type="caution">
    <text evidence="5">Lacks conserved residue(s) required for the propagation of feature annotation.</text>
</comment>
<name>A0A8C5CBD2_GADMO</name>
<evidence type="ECO:0000256" key="1">
    <source>
        <dbReference type="ARBA" id="ARBA00004613"/>
    </source>
</evidence>
<dbReference type="PANTHER" id="PTHR11551:SF5">
    <property type="entry name" value="INSULIN-LIKE GROWTH FACTOR-BINDING PROTEIN 2"/>
    <property type="match status" value="1"/>
</dbReference>
<dbReference type="SUPFAM" id="SSF57184">
    <property type="entry name" value="Growth factor receptor domain"/>
    <property type="match status" value="1"/>
</dbReference>
<dbReference type="InterPro" id="IPR017891">
    <property type="entry name" value="Insulin_GF-bd_Cys-rich_CS"/>
</dbReference>
<keyword evidence="7" id="KW-1133">Transmembrane helix</keyword>
<keyword evidence="3" id="KW-1015">Disulfide bond</keyword>
<gene>
    <name evidence="10" type="primary">IGFBP2</name>
</gene>
<dbReference type="GO" id="GO:0005615">
    <property type="term" value="C:extracellular space"/>
    <property type="evidence" value="ECO:0007669"/>
    <property type="project" value="TreeGrafter"/>
</dbReference>
<keyword evidence="2" id="KW-0964">Secreted</keyword>
<dbReference type="OMA" id="TKMKTNQ"/>
<dbReference type="SMART" id="SM00211">
    <property type="entry name" value="TY"/>
    <property type="match status" value="1"/>
</dbReference>
<dbReference type="GO" id="GO:0031994">
    <property type="term" value="F:insulin-like growth factor I binding"/>
    <property type="evidence" value="ECO:0007669"/>
    <property type="project" value="TreeGrafter"/>
</dbReference>
<dbReference type="AlphaFoldDB" id="A0A8C5CBD2"/>
<comment type="subcellular location">
    <subcellularLocation>
        <location evidence="1">Secreted</location>
    </subcellularLocation>
</comment>
<dbReference type="GO" id="GO:0048640">
    <property type="term" value="P:negative regulation of developmental growth"/>
    <property type="evidence" value="ECO:0007669"/>
    <property type="project" value="UniProtKB-ARBA"/>
</dbReference>
<dbReference type="GeneTree" id="ENSGT00940000158542"/>
<keyword evidence="11" id="KW-1185">Reference proteome</keyword>
<dbReference type="PROSITE" id="PS00222">
    <property type="entry name" value="IGFBP_N_1"/>
    <property type="match status" value="1"/>
</dbReference>
<reference evidence="10" key="2">
    <citation type="submission" date="2025-09" db="UniProtKB">
        <authorList>
            <consortium name="Ensembl"/>
        </authorList>
    </citation>
    <scope>IDENTIFICATION</scope>
</reference>
<dbReference type="PROSITE" id="PS51323">
    <property type="entry name" value="IGFBP_N_2"/>
    <property type="match status" value="1"/>
</dbReference>
<dbReference type="GO" id="GO:0002040">
    <property type="term" value="P:sprouting angiogenesis"/>
    <property type="evidence" value="ECO:0007669"/>
    <property type="project" value="Ensembl"/>
</dbReference>
<dbReference type="PROSITE" id="PS51162">
    <property type="entry name" value="THYROGLOBULIN_1_2"/>
    <property type="match status" value="1"/>
</dbReference>
<evidence type="ECO:0000256" key="2">
    <source>
        <dbReference type="ARBA" id="ARBA00022525"/>
    </source>
</evidence>
<dbReference type="GO" id="GO:0043567">
    <property type="term" value="P:regulation of insulin-like growth factor receptor signaling pathway"/>
    <property type="evidence" value="ECO:0007669"/>
    <property type="project" value="TreeGrafter"/>
</dbReference>
<dbReference type="CDD" id="cd00191">
    <property type="entry name" value="TY"/>
    <property type="match status" value="1"/>
</dbReference>
<dbReference type="Pfam" id="PF00086">
    <property type="entry name" value="Thyroglobulin_1"/>
    <property type="match status" value="1"/>
</dbReference>
<reference evidence="10" key="1">
    <citation type="submission" date="2025-08" db="UniProtKB">
        <authorList>
            <consortium name="Ensembl"/>
        </authorList>
    </citation>
    <scope>IDENTIFICATION</scope>
</reference>
<dbReference type="InterPro" id="IPR000716">
    <property type="entry name" value="Thyroglobulin_1"/>
</dbReference>
<dbReference type="Proteomes" id="UP000694546">
    <property type="component" value="Chromosome 20"/>
</dbReference>
<organism evidence="10 11">
    <name type="scientific">Gadus morhua</name>
    <name type="common">Atlantic cod</name>
    <dbReference type="NCBI Taxonomy" id="8049"/>
    <lineage>
        <taxon>Eukaryota</taxon>
        <taxon>Metazoa</taxon>
        <taxon>Chordata</taxon>
        <taxon>Craniata</taxon>
        <taxon>Vertebrata</taxon>
        <taxon>Euteleostomi</taxon>
        <taxon>Actinopterygii</taxon>
        <taxon>Neopterygii</taxon>
        <taxon>Teleostei</taxon>
        <taxon>Neoteleostei</taxon>
        <taxon>Acanthomorphata</taxon>
        <taxon>Zeiogadaria</taxon>
        <taxon>Gadariae</taxon>
        <taxon>Gadiformes</taxon>
        <taxon>Gadoidei</taxon>
        <taxon>Gadidae</taxon>
        <taxon>Gadus</taxon>
    </lineage>
</organism>
<evidence type="ECO:0000256" key="6">
    <source>
        <dbReference type="SAM" id="MobiDB-lite"/>
    </source>
</evidence>
<feature type="domain" description="Thyroglobulin type-1" evidence="8">
    <location>
        <begin position="195"/>
        <end position="271"/>
    </location>
</feature>
<dbReference type="InterPro" id="IPR036857">
    <property type="entry name" value="Thyroglobulin_1_sf"/>
</dbReference>
<dbReference type="PANTHER" id="PTHR11551">
    <property type="entry name" value="INSULIN-LIKE GROWTH FACTOR BINDING PROTEIN"/>
    <property type="match status" value="1"/>
</dbReference>
<evidence type="ECO:0000259" key="9">
    <source>
        <dbReference type="PROSITE" id="PS51323"/>
    </source>
</evidence>
<dbReference type="Ensembl" id="ENSGMOT00000050595.1">
    <property type="protein sequence ID" value="ENSGMOP00000057762.1"/>
    <property type="gene ID" value="ENSGMOG00000002992.2"/>
</dbReference>
<feature type="transmembrane region" description="Helical" evidence="7">
    <location>
        <begin position="20"/>
        <end position="43"/>
    </location>
</feature>